<reference evidence="4 5" key="1">
    <citation type="submission" date="2019-08" db="EMBL/GenBank/DDBJ databases">
        <authorList>
            <person name="Peeters C."/>
        </authorList>
    </citation>
    <scope>NUCLEOTIDE SEQUENCE [LARGE SCALE GENOMIC DNA]</scope>
    <source>
        <strain evidence="4 5">LMG 30175</strain>
    </source>
</reference>
<dbReference type="NCBIfam" id="TIGR00051">
    <property type="entry name" value="YbgC/FadM family acyl-CoA thioesterase"/>
    <property type="match status" value="1"/>
</dbReference>
<dbReference type="PANTHER" id="PTHR31793">
    <property type="entry name" value="4-HYDROXYBENZOYL-COA THIOESTERASE FAMILY MEMBER"/>
    <property type="match status" value="1"/>
</dbReference>
<dbReference type="Gene3D" id="3.10.129.10">
    <property type="entry name" value="Hotdog Thioesterase"/>
    <property type="match status" value="1"/>
</dbReference>
<dbReference type="AlphaFoldDB" id="A0A5E4X627"/>
<dbReference type="Proteomes" id="UP000414233">
    <property type="component" value="Unassembled WGS sequence"/>
</dbReference>
<keyword evidence="2" id="KW-0378">Hydrolase</keyword>
<accession>A0A5E4X627</accession>
<evidence type="ECO:0000259" key="3">
    <source>
        <dbReference type="Pfam" id="PF03061"/>
    </source>
</evidence>
<dbReference type="EMBL" id="CABPRZ010000016">
    <property type="protein sequence ID" value="VVE31784.1"/>
    <property type="molecule type" value="Genomic_DNA"/>
</dbReference>
<dbReference type="InterPro" id="IPR006684">
    <property type="entry name" value="YbgC/YbaW"/>
</dbReference>
<dbReference type="CDD" id="cd00586">
    <property type="entry name" value="4HBT"/>
    <property type="match status" value="1"/>
</dbReference>
<dbReference type="Pfam" id="PF03061">
    <property type="entry name" value="4HBT"/>
    <property type="match status" value="1"/>
</dbReference>
<evidence type="ECO:0000313" key="5">
    <source>
        <dbReference type="Proteomes" id="UP000414233"/>
    </source>
</evidence>
<feature type="domain" description="Thioesterase" evidence="3">
    <location>
        <begin position="36"/>
        <end position="119"/>
    </location>
</feature>
<evidence type="ECO:0000256" key="1">
    <source>
        <dbReference type="ARBA" id="ARBA00005953"/>
    </source>
</evidence>
<evidence type="ECO:0000313" key="4">
    <source>
        <dbReference type="EMBL" id="VVE31784.1"/>
    </source>
</evidence>
<evidence type="ECO:0000256" key="2">
    <source>
        <dbReference type="ARBA" id="ARBA00022801"/>
    </source>
</evidence>
<comment type="similarity">
    <text evidence="1">Belongs to the 4-hydroxybenzoyl-CoA thioesterase family.</text>
</comment>
<protein>
    <submittedName>
        <fullName evidence="4">Tol-pal system-associated acyl-CoA thioesterase</fullName>
    </submittedName>
</protein>
<dbReference type="SUPFAM" id="SSF54637">
    <property type="entry name" value="Thioesterase/thiol ester dehydrase-isomerase"/>
    <property type="match status" value="1"/>
</dbReference>
<organism evidence="4 5">
    <name type="scientific">Pandoraea terrae</name>
    <dbReference type="NCBI Taxonomy" id="1537710"/>
    <lineage>
        <taxon>Bacteria</taxon>
        <taxon>Pseudomonadati</taxon>
        <taxon>Pseudomonadota</taxon>
        <taxon>Betaproteobacteria</taxon>
        <taxon>Burkholderiales</taxon>
        <taxon>Burkholderiaceae</taxon>
        <taxon>Pandoraea</taxon>
    </lineage>
</organism>
<dbReference type="InterPro" id="IPR006683">
    <property type="entry name" value="Thioestr_dom"/>
</dbReference>
<dbReference type="InterPro" id="IPR029069">
    <property type="entry name" value="HotDog_dom_sf"/>
</dbReference>
<dbReference type="PANTHER" id="PTHR31793:SF37">
    <property type="entry name" value="ACYL-COA THIOESTER HYDROLASE YBGC"/>
    <property type="match status" value="1"/>
</dbReference>
<keyword evidence="5" id="KW-1185">Reference proteome</keyword>
<dbReference type="InterPro" id="IPR014166">
    <property type="entry name" value="Tol-Pal_acyl-CoA_thioesterase"/>
</dbReference>
<sequence>MFPPPALLPVSAKMRGMADFDTSWSIRVYYEDTDAGGVVFYANYLKFFERARTEWLRSLGIDQLRLTHDTGMIFIVRQTAVDYLSPARLDDEILIKSRIDRIGGASVDFTQEAWRGDTLLARGGIRIGCVAAGSLRPGKIPSHVKTAMQTQIPPARQNFERAAAN</sequence>
<name>A0A5E4X627_9BURK</name>
<dbReference type="FunFam" id="3.10.129.10:FF:000004">
    <property type="entry name" value="Tol-pal system-associated acyl-CoA thioesterase"/>
    <property type="match status" value="1"/>
</dbReference>
<dbReference type="NCBIfam" id="TIGR02799">
    <property type="entry name" value="thio_ybgC"/>
    <property type="match status" value="1"/>
</dbReference>
<gene>
    <name evidence="4" type="ORF">PTE30175_03595</name>
</gene>
<dbReference type="InterPro" id="IPR050563">
    <property type="entry name" value="4-hydroxybenzoyl-CoA_TE"/>
</dbReference>
<proteinExistence type="inferred from homology"/>
<dbReference type="GO" id="GO:0047617">
    <property type="term" value="F:fatty acyl-CoA hydrolase activity"/>
    <property type="evidence" value="ECO:0007669"/>
    <property type="project" value="TreeGrafter"/>
</dbReference>